<dbReference type="EMBL" id="QGAC01000021">
    <property type="protein sequence ID" value="TKJ85779.1"/>
    <property type="molecule type" value="Genomic_DNA"/>
</dbReference>
<keyword evidence="5" id="KW-1185">Reference proteome</keyword>
<dbReference type="AlphaFoldDB" id="A0A354ADU3"/>
<evidence type="ECO:0000256" key="1">
    <source>
        <dbReference type="SAM" id="Phobius"/>
    </source>
</evidence>
<evidence type="ECO:0000313" key="4">
    <source>
        <dbReference type="Proteomes" id="UP000306393"/>
    </source>
</evidence>
<evidence type="ECO:0000313" key="3">
    <source>
        <dbReference type="EMBL" id="TKJ85779.1"/>
    </source>
</evidence>
<protein>
    <submittedName>
        <fullName evidence="3">DUF2938 domain-containing protein</fullName>
    </submittedName>
</protein>
<name>A0A354ADU3_9GAMM</name>
<dbReference type="OrthoDB" id="9812539at2"/>
<dbReference type="EMBL" id="JACYNN010000013">
    <property type="protein sequence ID" value="MBD8108009.1"/>
    <property type="molecule type" value="Genomic_DNA"/>
</dbReference>
<feature type="transmembrane region" description="Helical" evidence="1">
    <location>
        <begin position="101"/>
        <end position="127"/>
    </location>
</feature>
<accession>A0A354ADU3</accession>
<dbReference type="Proteomes" id="UP000661012">
    <property type="component" value="Unassembled WGS sequence"/>
</dbReference>
<dbReference type="Proteomes" id="UP000306393">
    <property type="component" value="Unassembled WGS sequence"/>
</dbReference>
<reference evidence="2 5" key="2">
    <citation type="journal article" date="2020" name="FEMS Microbiol. Ecol.">
        <title>Temporal dynamics of bacterial communities during seed development and maturation.</title>
        <authorList>
            <person name="Chesneau G."/>
            <person name="Torres-Cortes G."/>
            <person name="Briand M."/>
            <person name="Darrasse A."/>
            <person name="Preveaux A."/>
            <person name="Marais C."/>
            <person name="Jacques M.A."/>
            <person name="Shade A."/>
            <person name="Barret M."/>
        </authorList>
    </citation>
    <scope>NUCLEOTIDE SEQUENCE [LARGE SCALE GENOMIC DNA]</scope>
    <source>
        <strain evidence="2 5">CFBP13732</strain>
    </source>
</reference>
<dbReference type="GeneID" id="67476337"/>
<keyword evidence="1" id="KW-1133">Transmembrane helix</keyword>
<gene>
    <name evidence="3" type="ORF">EpCFBP13511_19230</name>
    <name evidence="2" type="ORF">IFT93_16550</name>
</gene>
<feature type="transmembrane region" description="Helical" evidence="1">
    <location>
        <begin position="68"/>
        <end position="89"/>
    </location>
</feature>
<dbReference type="STRING" id="1219360.GCA_001571305_00061"/>
<dbReference type="InterPro" id="IPR021329">
    <property type="entry name" value="DUF2938"/>
</dbReference>
<reference evidence="3 4" key="1">
    <citation type="journal article" date="2019" name="Sci. Rep.">
        <title>Differences in resource use lead to coexistence of seed-transmitted microbial populations.</title>
        <authorList>
            <person name="Torres-Cortes G."/>
            <person name="Garcia B.J."/>
            <person name="Compant S."/>
            <person name="Rezki S."/>
            <person name="Jones P."/>
            <person name="Preveaux A."/>
            <person name="Briand M."/>
            <person name="Roulet A."/>
            <person name="Bouchez O."/>
            <person name="Jacobson D."/>
            <person name="Barret M."/>
        </authorList>
    </citation>
    <scope>NUCLEOTIDE SEQUENCE [LARGE SCALE GENOMIC DNA]</scope>
    <source>
        <strain evidence="3 4">CFBP13511</strain>
    </source>
</reference>
<evidence type="ECO:0000313" key="5">
    <source>
        <dbReference type="Proteomes" id="UP000661012"/>
    </source>
</evidence>
<comment type="caution">
    <text evidence="3">The sequence shown here is derived from an EMBL/GenBank/DDBJ whole genome shotgun (WGS) entry which is preliminary data.</text>
</comment>
<keyword evidence="1" id="KW-0812">Transmembrane</keyword>
<dbReference type="Pfam" id="PF11158">
    <property type="entry name" value="DUF2938"/>
    <property type="match status" value="1"/>
</dbReference>
<feature type="transmembrane region" description="Helical" evidence="1">
    <location>
        <begin position="139"/>
        <end position="159"/>
    </location>
</feature>
<sequence length="161" mass="17599">MDSVTLFQAVITGICATLVMDCWSLIQKPIFGVPPLNYALVGRWVLWLTRGKMRHNTIASTSSVHNELLVGWGVHYLTGILFAFIPLLLDGPDWFRAPSVTTAMLAGLLTLIAPFLILQPALGFGIAASRTPRPWRARLLSVITHLVYGSGLYIAALVINS</sequence>
<evidence type="ECO:0000313" key="2">
    <source>
        <dbReference type="EMBL" id="MBD8108009.1"/>
    </source>
</evidence>
<organism evidence="3 4">
    <name type="scientific">Erwinia persicina</name>
    <dbReference type="NCBI Taxonomy" id="55211"/>
    <lineage>
        <taxon>Bacteria</taxon>
        <taxon>Pseudomonadati</taxon>
        <taxon>Pseudomonadota</taxon>
        <taxon>Gammaproteobacteria</taxon>
        <taxon>Enterobacterales</taxon>
        <taxon>Erwiniaceae</taxon>
        <taxon>Erwinia</taxon>
    </lineage>
</organism>
<keyword evidence="1" id="KW-0472">Membrane</keyword>
<proteinExistence type="predicted"/>
<dbReference type="RefSeq" id="WP_118663895.1">
    <property type="nucleotide sequence ID" value="NZ_CP022725.1"/>
</dbReference>
<dbReference type="KEGG" id="epe:CI789_05405"/>